<proteinExistence type="predicted"/>
<dbReference type="Proteomes" id="UP000078124">
    <property type="component" value="Unassembled WGS sequence"/>
</dbReference>
<keyword evidence="1" id="KW-0472">Membrane</keyword>
<dbReference type="Proteomes" id="UP001293169">
    <property type="component" value="Unassembled WGS sequence"/>
</dbReference>
<dbReference type="AlphaFoldDB" id="A0A0D8TYR8"/>
<feature type="transmembrane region" description="Helical" evidence="1">
    <location>
        <begin position="90"/>
        <end position="111"/>
    </location>
</feature>
<feature type="transmembrane region" description="Helical" evidence="1">
    <location>
        <begin position="61"/>
        <end position="78"/>
    </location>
</feature>
<keyword evidence="1" id="KW-0812">Transmembrane</keyword>
<reference evidence="3 6" key="2">
    <citation type="submission" date="2018-06" db="EMBL/GenBank/DDBJ databases">
        <title>Carbapenemase-producing Enterobacteriaceae present in wastewater treatment plant effluent and nearby surface waters in the US.</title>
        <authorList>
            <person name="Mathys D.A."/>
            <person name="Mollenkopf D.F."/>
            <person name="Feicht S.M."/>
            <person name="Adams R.J."/>
            <person name="Albers A.L."/>
            <person name="Stuever D.M."/>
            <person name="Daniels J.B."/>
            <person name="Wittum T.E."/>
        </authorList>
    </citation>
    <scope>NUCLEOTIDE SEQUENCE [LARGE SCALE GENOMIC DNA]</scope>
    <source>
        <strain evidence="3 6">GEO_47_Down_B</strain>
    </source>
</reference>
<reference evidence="4 5" key="1">
    <citation type="submission" date="2016-05" db="EMBL/GenBank/DDBJ databases">
        <authorList>
            <consortium name="Pathogen Informatics"/>
        </authorList>
    </citation>
    <scope>NUCLEOTIDE SEQUENCE [LARGE SCALE GENOMIC DNA]</scope>
    <source>
        <strain evidence="4 5">2880STDY5682802</strain>
    </source>
</reference>
<evidence type="ECO:0000313" key="3">
    <source>
        <dbReference type="EMBL" id="RWT22869.1"/>
    </source>
</evidence>
<evidence type="ECO:0000256" key="1">
    <source>
        <dbReference type="SAM" id="Phobius"/>
    </source>
</evidence>
<sequence length="149" mass="17429">MKNTEFIPSDFDAHGRLRLPFLFWCVLLLQARTWVLFIMAGASRQQGDVLLNLFYPDHDNFWLGLLPGIPAVLAFIVSGQRQRFPRLWPLMRWLLVLSQTLLLLWQPLLWLSGESPSMLTIGLLIADLYAFWWLLASRRLKACFQEDRV</sequence>
<evidence type="ECO:0000313" key="7">
    <source>
        <dbReference type="Proteomes" id="UP001293169"/>
    </source>
</evidence>
<feature type="transmembrane region" description="Helical" evidence="1">
    <location>
        <begin position="21"/>
        <end position="41"/>
    </location>
</feature>
<keyword evidence="1" id="KW-1133">Transmembrane helix</keyword>
<dbReference type="EMBL" id="FLAC01000013">
    <property type="protein sequence ID" value="SAP98873.1"/>
    <property type="molecule type" value="Genomic_DNA"/>
</dbReference>
<protein>
    <submittedName>
        <fullName evidence="3">DUF2919 domain-containing protein</fullName>
    </submittedName>
    <submittedName>
        <fullName evidence="4">Inner membrane protein YfeZ</fullName>
    </submittedName>
</protein>
<dbReference type="EMBL" id="JAXUDK010000026">
    <property type="protein sequence ID" value="MDZ7469127.1"/>
    <property type="molecule type" value="Genomic_DNA"/>
</dbReference>
<dbReference type="RefSeq" id="WP_004866113.1">
    <property type="nucleotide sequence ID" value="NZ_ABZSJN020000548.1"/>
</dbReference>
<dbReference type="EMBL" id="QKOX01000010">
    <property type="protein sequence ID" value="RWT22869.1"/>
    <property type="molecule type" value="Genomic_DNA"/>
</dbReference>
<organism evidence="3 6">
    <name type="scientific">Raoultella planticola</name>
    <name type="common">Klebsiella planticola</name>
    <dbReference type="NCBI Taxonomy" id="575"/>
    <lineage>
        <taxon>Bacteria</taxon>
        <taxon>Pseudomonadati</taxon>
        <taxon>Pseudomonadota</taxon>
        <taxon>Gammaproteobacteria</taxon>
        <taxon>Enterobacterales</taxon>
        <taxon>Enterobacteriaceae</taxon>
        <taxon>Klebsiella/Raoultella group</taxon>
        <taxon>Raoultella</taxon>
    </lineage>
</organism>
<evidence type="ECO:0000313" key="6">
    <source>
        <dbReference type="Proteomes" id="UP000288843"/>
    </source>
</evidence>
<comment type="caution">
    <text evidence="3">The sequence shown here is derived from an EMBL/GenBank/DDBJ whole genome shotgun (WGS) entry which is preliminary data.</text>
</comment>
<keyword evidence="7" id="KW-1185">Reference proteome</keyword>
<dbReference type="InterPro" id="IPR021318">
    <property type="entry name" value="DUF2919"/>
</dbReference>
<accession>A0A0D8TYR8</accession>
<gene>
    <name evidence="4" type="primary">yfeZ</name>
    <name evidence="3" type="ORF">DN603_11750</name>
    <name evidence="4" type="ORF">SAMEA2273876_03430</name>
    <name evidence="2" type="ORF">U5E74_26270</name>
</gene>
<evidence type="ECO:0000313" key="4">
    <source>
        <dbReference type="EMBL" id="SAP98873.1"/>
    </source>
</evidence>
<evidence type="ECO:0000313" key="2">
    <source>
        <dbReference type="EMBL" id="MDZ7469127.1"/>
    </source>
</evidence>
<evidence type="ECO:0000313" key="5">
    <source>
        <dbReference type="Proteomes" id="UP000078124"/>
    </source>
</evidence>
<dbReference type="Proteomes" id="UP000288843">
    <property type="component" value="Unassembled WGS sequence"/>
</dbReference>
<name>A0A0D8TYR8_RAOPL</name>
<dbReference type="GeneID" id="93752826"/>
<dbReference type="Pfam" id="PF11143">
    <property type="entry name" value="DUF2919"/>
    <property type="match status" value="1"/>
</dbReference>
<reference evidence="2 7" key="3">
    <citation type="submission" date="2023-12" db="EMBL/GenBank/DDBJ databases">
        <title>N/s.</title>
        <authorList>
            <person name="Dale J."/>
        </authorList>
    </citation>
    <scope>NUCLEOTIDE SEQUENCE [LARGE SCALE GENOMIC DNA]</scope>
    <source>
        <strain evidence="2 7">2023EL-01226</strain>
    </source>
</reference>
<feature type="transmembrane region" description="Helical" evidence="1">
    <location>
        <begin position="117"/>
        <end position="135"/>
    </location>
</feature>